<name>A0A834CBU8_ORYME</name>
<evidence type="ECO:0000313" key="2">
    <source>
        <dbReference type="EMBL" id="KAF6724808.1"/>
    </source>
</evidence>
<feature type="compositionally biased region" description="Basic and acidic residues" evidence="1">
    <location>
        <begin position="24"/>
        <end position="43"/>
    </location>
</feature>
<evidence type="ECO:0000313" key="3">
    <source>
        <dbReference type="Proteomes" id="UP000646548"/>
    </source>
</evidence>
<feature type="region of interest" description="Disordered" evidence="1">
    <location>
        <begin position="71"/>
        <end position="93"/>
    </location>
</feature>
<accession>A0A834CBU8</accession>
<proteinExistence type="predicted"/>
<protein>
    <submittedName>
        <fullName evidence="2">Uncharacterized protein</fullName>
    </submittedName>
</protein>
<reference evidence="2" key="1">
    <citation type="journal article" name="BMC Genomics">
        <title>Long-read sequencing and de novo genome assembly of marine medaka (Oryzias melastigma).</title>
        <authorList>
            <person name="Liang P."/>
            <person name="Saqib H.S.A."/>
            <person name="Ni X."/>
            <person name="Shen Y."/>
        </authorList>
    </citation>
    <scope>NUCLEOTIDE SEQUENCE</scope>
    <source>
        <strain evidence="2">Bigg-433</strain>
    </source>
</reference>
<gene>
    <name evidence="2" type="ORF">FQA47_019460</name>
</gene>
<dbReference type="AlphaFoldDB" id="A0A834CBU8"/>
<sequence length="126" mass="14530">MKADRQKSPDERQQRIKGGTSPETRADNNTDSRTRNPTDDGEKMLWGQERSATRRARSCLFSPTFSEVSKSQSCQQQKGCMRERRRERLPATPRSCLDSAAGTWRVMFPTEACLPELPFQHNRKQQ</sequence>
<comment type="caution">
    <text evidence="2">The sequence shown here is derived from an EMBL/GenBank/DDBJ whole genome shotgun (WGS) entry which is preliminary data.</text>
</comment>
<evidence type="ECO:0000256" key="1">
    <source>
        <dbReference type="SAM" id="MobiDB-lite"/>
    </source>
</evidence>
<dbReference type="Proteomes" id="UP000646548">
    <property type="component" value="Unassembled WGS sequence"/>
</dbReference>
<feature type="region of interest" description="Disordered" evidence="1">
    <location>
        <begin position="1"/>
        <end position="55"/>
    </location>
</feature>
<dbReference type="EMBL" id="WKFB01000383">
    <property type="protein sequence ID" value="KAF6724808.1"/>
    <property type="molecule type" value="Genomic_DNA"/>
</dbReference>
<feature type="compositionally biased region" description="Basic and acidic residues" evidence="1">
    <location>
        <begin position="1"/>
        <end position="14"/>
    </location>
</feature>
<organism evidence="2 3">
    <name type="scientific">Oryzias melastigma</name>
    <name type="common">Marine medaka</name>
    <dbReference type="NCBI Taxonomy" id="30732"/>
    <lineage>
        <taxon>Eukaryota</taxon>
        <taxon>Metazoa</taxon>
        <taxon>Chordata</taxon>
        <taxon>Craniata</taxon>
        <taxon>Vertebrata</taxon>
        <taxon>Euteleostomi</taxon>
        <taxon>Actinopterygii</taxon>
        <taxon>Neopterygii</taxon>
        <taxon>Teleostei</taxon>
        <taxon>Neoteleostei</taxon>
        <taxon>Acanthomorphata</taxon>
        <taxon>Ovalentaria</taxon>
        <taxon>Atherinomorphae</taxon>
        <taxon>Beloniformes</taxon>
        <taxon>Adrianichthyidae</taxon>
        <taxon>Oryziinae</taxon>
        <taxon>Oryzias</taxon>
    </lineage>
</organism>
<feature type="compositionally biased region" description="Basic and acidic residues" evidence="1">
    <location>
        <begin position="80"/>
        <end position="89"/>
    </location>
</feature>